<proteinExistence type="predicted"/>
<dbReference type="Gene3D" id="1.10.260.40">
    <property type="entry name" value="lambda repressor-like DNA-binding domains"/>
    <property type="match status" value="1"/>
</dbReference>
<protein>
    <submittedName>
        <fullName evidence="2">Helix-turn-helix domain-containing protein</fullName>
    </submittedName>
</protein>
<organism evidence="2 3">
    <name type="scientific">Paenibacillus melissococcoides</name>
    <dbReference type="NCBI Taxonomy" id="2912268"/>
    <lineage>
        <taxon>Bacteria</taxon>
        <taxon>Bacillati</taxon>
        <taxon>Bacillota</taxon>
        <taxon>Bacilli</taxon>
        <taxon>Bacillales</taxon>
        <taxon>Paenibacillaceae</taxon>
        <taxon>Paenibacillus</taxon>
    </lineage>
</organism>
<feature type="domain" description="HTH cro/C1-type" evidence="1">
    <location>
        <begin position="12"/>
        <end position="66"/>
    </location>
</feature>
<reference evidence="2" key="1">
    <citation type="submission" date="2022-06" db="EMBL/GenBank/DDBJ databases">
        <authorList>
            <person name="Dietemann V."/>
            <person name="Ory F."/>
            <person name="Dainat B."/>
            <person name="Oberhansli S."/>
        </authorList>
    </citation>
    <scope>NUCLEOTIDE SEQUENCE</scope>
    <source>
        <strain evidence="2">Ena-SAMPLE-TAB-26-04-2022-14:26:32:270-5432</strain>
    </source>
</reference>
<sequence length="84" mass="9718">MNDIPVQFKETLRSLRIKLGFNQKEAATMIGVTTKTLRSWEKDSQHLPYSAIKKIEKAYGVSQDYIFFGSEVAFSELFRKRLVS</sequence>
<dbReference type="SUPFAM" id="SSF47413">
    <property type="entry name" value="lambda repressor-like DNA-binding domains"/>
    <property type="match status" value="1"/>
</dbReference>
<dbReference type="EMBL" id="CALYLO010000001">
    <property type="protein sequence ID" value="CAH8243598.1"/>
    <property type="molecule type" value="Genomic_DNA"/>
</dbReference>
<dbReference type="CDD" id="cd00093">
    <property type="entry name" value="HTH_XRE"/>
    <property type="match status" value="1"/>
</dbReference>
<dbReference type="InterPro" id="IPR010982">
    <property type="entry name" value="Lambda_DNA-bd_dom_sf"/>
</dbReference>
<gene>
    <name evidence="2" type="ORF">WJ0W_000837</name>
</gene>
<evidence type="ECO:0000313" key="2">
    <source>
        <dbReference type="EMBL" id="CAH8243598.1"/>
    </source>
</evidence>
<keyword evidence="3" id="KW-1185">Reference proteome</keyword>
<evidence type="ECO:0000259" key="1">
    <source>
        <dbReference type="PROSITE" id="PS50943"/>
    </source>
</evidence>
<name>A0ABM9FWP8_9BACL</name>
<accession>A0ABM9FWP8</accession>
<dbReference type="Pfam" id="PF01381">
    <property type="entry name" value="HTH_3"/>
    <property type="match status" value="1"/>
</dbReference>
<dbReference type="RefSeq" id="WP_213431535.1">
    <property type="nucleotide sequence ID" value="NZ_AP031286.1"/>
</dbReference>
<dbReference type="Proteomes" id="UP001154322">
    <property type="component" value="Unassembled WGS sequence"/>
</dbReference>
<evidence type="ECO:0000313" key="3">
    <source>
        <dbReference type="Proteomes" id="UP001154322"/>
    </source>
</evidence>
<dbReference type="PROSITE" id="PS50943">
    <property type="entry name" value="HTH_CROC1"/>
    <property type="match status" value="1"/>
</dbReference>
<dbReference type="SMART" id="SM00530">
    <property type="entry name" value="HTH_XRE"/>
    <property type="match status" value="1"/>
</dbReference>
<comment type="caution">
    <text evidence="2">The sequence shown here is derived from an EMBL/GenBank/DDBJ whole genome shotgun (WGS) entry which is preliminary data.</text>
</comment>
<dbReference type="InterPro" id="IPR001387">
    <property type="entry name" value="Cro/C1-type_HTH"/>
</dbReference>